<name>A0A507CRY7_9FUNG</name>
<gene>
    <name evidence="1" type="ORF">SeMB42_g05391</name>
</gene>
<organism evidence="1 2">
    <name type="scientific">Synchytrium endobioticum</name>
    <dbReference type="NCBI Taxonomy" id="286115"/>
    <lineage>
        <taxon>Eukaryota</taxon>
        <taxon>Fungi</taxon>
        <taxon>Fungi incertae sedis</taxon>
        <taxon>Chytridiomycota</taxon>
        <taxon>Chytridiomycota incertae sedis</taxon>
        <taxon>Chytridiomycetes</taxon>
        <taxon>Synchytriales</taxon>
        <taxon>Synchytriaceae</taxon>
        <taxon>Synchytrium</taxon>
    </lineage>
</organism>
<dbReference type="AlphaFoldDB" id="A0A507CRY7"/>
<protein>
    <submittedName>
        <fullName evidence="1">Uncharacterized protein</fullName>
    </submittedName>
</protein>
<proteinExistence type="predicted"/>
<dbReference type="VEuPathDB" id="FungiDB:SeMB42_g05391"/>
<sequence length="38" mass="4076">VIGHLAVCWIRIVSGAIGARFSNLEIPAPPEADETWEG</sequence>
<dbReference type="EMBL" id="QEAN01000255">
    <property type="protein sequence ID" value="TPX41821.1"/>
    <property type="molecule type" value="Genomic_DNA"/>
</dbReference>
<evidence type="ECO:0000313" key="2">
    <source>
        <dbReference type="Proteomes" id="UP000317494"/>
    </source>
</evidence>
<keyword evidence="2" id="KW-1185">Reference proteome</keyword>
<comment type="caution">
    <text evidence="1">The sequence shown here is derived from an EMBL/GenBank/DDBJ whole genome shotgun (WGS) entry which is preliminary data.</text>
</comment>
<accession>A0A507CRY7</accession>
<reference evidence="1 2" key="1">
    <citation type="journal article" date="2019" name="Sci. Rep.">
        <title>Comparative genomics of chytrid fungi reveal insights into the obligate biotrophic and pathogenic lifestyle of Synchytrium endobioticum.</title>
        <authorList>
            <person name="van de Vossenberg B.T.L.H."/>
            <person name="Warris S."/>
            <person name="Nguyen H.D.T."/>
            <person name="van Gent-Pelzer M.P.E."/>
            <person name="Joly D.L."/>
            <person name="van de Geest H.C."/>
            <person name="Bonants P.J.M."/>
            <person name="Smith D.S."/>
            <person name="Levesque C.A."/>
            <person name="van der Lee T.A.J."/>
        </authorList>
    </citation>
    <scope>NUCLEOTIDE SEQUENCE [LARGE SCALE GENOMIC DNA]</scope>
    <source>
        <strain evidence="1 2">MB42</strain>
    </source>
</reference>
<evidence type="ECO:0000313" key="1">
    <source>
        <dbReference type="EMBL" id="TPX41821.1"/>
    </source>
</evidence>
<dbReference type="Proteomes" id="UP000317494">
    <property type="component" value="Unassembled WGS sequence"/>
</dbReference>
<feature type="non-terminal residue" evidence="1">
    <location>
        <position position="1"/>
    </location>
</feature>